<protein>
    <submittedName>
        <fullName evidence="2">Uncharacterized protein</fullName>
    </submittedName>
</protein>
<dbReference type="Proteomes" id="UP000000674">
    <property type="component" value="Chromosome"/>
</dbReference>
<dbReference type="KEGG" id="mtp:Mthe_0168"/>
<dbReference type="EMBL" id="CP000477">
    <property type="protein sequence ID" value="ABK13967.1"/>
    <property type="molecule type" value="Genomic_DNA"/>
</dbReference>
<reference evidence="2 3" key="1">
    <citation type="submission" date="2006-10" db="EMBL/GenBank/DDBJ databases">
        <title>Complete sequence of Methanosaeta thermophila PT.</title>
        <authorList>
            <consortium name="US DOE Joint Genome Institute"/>
            <person name="Copeland A."/>
            <person name="Lucas S."/>
            <person name="Lapidus A."/>
            <person name="Barry K."/>
            <person name="Detter J.C."/>
            <person name="Glavina del Rio T."/>
            <person name="Hammon N."/>
            <person name="Israni S."/>
            <person name="Pitluck S."/>
            <person name="Chain P."/>
            <person name="Malfatti S."/>
            <person name="Shin M."/>
            <person name="Vergez L."/>
            <person name="Schmutz J."/>
            <person name="Larimer F."/>
            <person name="Land M."/>
            <person name="Hauser L."/>
            <person name="Kyrpides N."/>
            <person name="Kim E."/>
            <person name="Smith K.S."/>
            <person name="Ingram-Smith C."/>
            <person name="Richardson P."/>
        </authorList>
    </citation>
    <scope>NUCLEOTIDE SEQUENCE [LARGE SCALE GENOMIC DNA]</scope>
    <source>
        <strain evidence="3">DSM 6194 / JCM 14653 / NBRC 101360 / PT</strain>
    </source>
</reference>
<dbReference type="AlphaFoldDB" id="A0B5J3"/>
<evidence type="ECO:0000256" key="1">
    <source>
        <dbReference type="SAM" id="MobiDB-lite"/>
    </source>
</evidence>
<organism evidence="2 3">
    <name type="scientific">Methanothrix thermoacetophila (strain DSM 6194 / JCM 14653 / NBRC 101360 / PT)</name>
    <name type="common">Methanosaeta thermophila</name>
    <dbReference type="NCBI Taxonomy" id="349307"/>
    <lineage>
        <taxon>Archaea</taxon>
        <taxon>Methanobacteriati</taxon>
        <taxon>Methanobacteriota</taxon>
        <taxon>Stenosarchaea group</taxon>
        <taxon>Methanomicrobia</taxon>
        <taxon>Methanotrichales</taxon>
        <taxon>Methanotrichaceae</taxon>
        <taxon>Methanothrix</taxon>
    </lineage>
</organism>
<sequence>MRITVILALLLLFALAGAAHAGCPTGTGGVNWLGGYEIGSDTGTPVGFERPNMGMPNPVTKPDMSMPEPGPIKTTSAAGNASATNESNTTAESIDAVEQRAQINLSGSWSMNLSDGRHVELLLYPVGTVFYGTGALIEGNSTIPLKARGSVGEDVRLDLIQVFDGERYREDVLYKLTLVQENNTISGSYSRFGTNGDAAIVTDTGTVTDVVHL</sequence>
<dbReference type="HOGENOM" id="CLU_1292050_0_0_2"/>
<dbReference type="GeneID" id="4462150"/>
<evidence type="ECO:0000313" key="3">
    <source>
        <dbReference type="Proteomes" id="UP000000674"/>
    </source>
</evidence>
<proteinExistence type="predicted"/>
<evidence type="ECO:0000313" key="2">
    <source>
        <dbReference type="EMBL" id="ABK13967.1"/>
    </source>
</evidence>
<feature type="compositionally biased region" description="Low complexity" evidence="1">
    <location>
        <begin position="74"/>
        <end position="93"/>
    </location>
</feature>
<gene>
    <name evidence="2" type="ordered locus">Mthe_0168</name>
</gene>
<accession>A0B5J3</accession>
<dbReference type="RefSeq" id="WP_011695366.1">
    <property type="nucleotide sequence ID" value="NC_008553.1"/>
</dbReference>
<name>A0B5J3_METTP</name>
<keyword evidence="3" id="KW-1185">Reference proteome</keyword>
<feature type="region of interest" description="Disordered" evidence="1">
    <location>
        <begin position="65"/>
        <end position="93"/>
    </location>
</feature>